<dbReference type="PANTHER" id="PTHR15907">
    <property type="entry name" value="DUF614 FAMILY PROTEIN-RELATED"/>
    <property type="match status" value="1"/>
</dbReference>
<dbReference type="STRING" id="686832.A0A0C2XJT6"/>
<dbReference type="AlphaFoldDB" id="A0A0C2XJT6"/>
<reference evidence="2" key="2">
    <citation type="submission" date="2015-01" db="EMBL/GenBank/DDBJ databases">
        <title>Evolutionary Origins and Diversification of the Mycorrhizal Mutualists.</title>
        <authorList>
            <consortium name="DOE Joint Genome Institute"/>
            <consortium name="Mycorrhizal Genomics Consortium"/>
            <person name="Kohler A."/>
            <person name="Kuo A."/>
            <person name="Nagy L.G."/>
            <person name="Floudas D."/>
            <person name="Copeland A."/>
            <person name="Barry K.W."/>
            <person name="Cichocki N."/>
            <person name="Veneault-Fourrey C."/>
            <person name="LaButti K."/>
            <person name="Lindquist E.A."/>
            <person name="Lipzen A."/>
            <person name="Lundell T."/>
            <person name="Morin E."/>
            <person name="Murat C."/>
            <person name="Riley R."/>
            <person name="Ohm R."/>
            <person name="Sun H."/>
            <person name="Tunlid A."/>
            <person name="Henrissat B."/>
            <person name="Grigoriev I.V."/>
            <person name="Hibbett D.S."/>
            <person name="Martin F."/>
        </authorList>
    </citation>
    <scope>NUCLEOTIDE SEQUENCE [LARGE SCALE GENOMIC DNA]</scope>
    <source>
        <strain evidence="2">h7</strain>
    </source>
</reference>
<evidence type="ECO:0008006" key="3">
    <source>
        <dbReference type="Google" id="ProtNLM"/>
    </source>
</evidence>
<proteinExistence type="predicted"/>
<evidence type="ECO:0000313" key="2">
    <source>
        <dbReference type="Proteomes" id="UP000053424"/>
    </source>
</evidence>
<organism evidence="1 2">
    <name type="scientific">Hebeloma cylindrosporum</name>
    <dbReference type="NCBI Taxonomy" id="76867"/>
    <lineage>
        <taxon>Eukaryota</taxon>
        <taxon>Fungi</taxon>
        <taxon>Dikarya</taxon>
        <taxon>Basidiomycota</taxon>
        <taxon>Agaricomycotina</taxon>
        <taxon>Agaricomycetes</taxon>
        <taxon>Agaricomycetidae</taxon>
        <taxon>Agaricales</taxon>
        <taxon>Agaricineae</taxon>
        <taxon>Hymenogastraceae</taxon>
        <taxon>Hebeloma</taxon>
    </lineage>
</organism>
<evidence type="ECO:0000313" key="1">
    <source>
        <dbReference type="EMBL" id="KIM38033.1"/>
    </source>
</evidence>
<dbReference type="NCBIfam" id="TIGR01571">
    <property type="entry name" value="A_thal_Cys_rich"/>
    <property type="match status" value="1"/>
</dbReference>
<name>A0A0C2XJT6_HEBCY</name>
<keyword evidence="2" id="KW-1185">Reference proteome</keyword>
<dbReference type="EMBL" id="KN831793">
    <property type="protein sequence ID" value="KIM38033.1"/>
    <property type="molecule type" value="Genomic_DNA"/>
</dbReference>
<dbReference type="HOGENOM" id="CLU_083147_6_0_1"/>
<gene>
    <name evidence="1" type="ORF">M413DRAFT_448072</name>
</gene>
<dbReference type="Pfam" id="PF04749">
    <property type="entry name" value="PLAC8"/>
    <property type="match status" value="1"/>
</dbReference>
<protein>
    <recommendedName>
        <fullName evidence="3">PLAC8-domain-containing protein</fullName>
    </recommendedName>
</protein>
<dbReference type="OrthoDB" id="1045822at2759"/>
<accession>A0A0C2XJT6</accession>
<dbReference type="Proteomes" id="UP000053424">
    <property type="component" value="Unassembled WGS sequence"/>
</dbReference>
<dbReference type="InterPro" id="IPR006461">
    <property type="entry name" value="PLAC_motif_containing"/>
</dbReference>
<reference evidence="1 2" key="1">
    <citation type="submission" date="2014-04" db="EMBL/GenBank/DDBJ databases">
        <authorList>
            <consortium name="DOE Joint Genome Institute"/>
            <person name="Kuo A."/>
            <person name="Gay G."/>
            <person name="Dore J."/>
            <person name="Kohler A."/>
            <person name="Nagy L.G."/>
            <person name="Floudas D."/>
            <person name="Copeland A."/>
            <person name="Barry K.W."/>
            <person name="Cichocki N."/>
            <person name="Veneault-Fourrey C."/>
            <person name="LaButti K."/>
            <person name="Lindquist E.A."/>
            <person name="Lipzen A."/>
            <person name="Lundell T."/>
            <person name="Morin E."/>
            <person name="Murat C."/>
            <person name="Sun H."/>
            <person name="Tunlid A."/>
            <person name="Henrissat B."/>
            <person name="Grigoriev I.V."/>
            <person name="Hibbett D.S."/>
            <person name="Martin F."/>
            <person name="Nordberg H.P."/>
            <person name="Cantor M.N."/>
            <person name="Hua S.X."/>
        </authorList>
    </citation>
    <scope>NUCLEOTIDE SEQUENCE [LARGE SCALE GENOMIC DNA]</scope>
    <source>
        <strain evidence="2">h7</strain>
    </source>
</reference>
<sequence length="153" mass="16572">MSYTQQPGAQPAMVAAGNRNVKNLPVGADGREWSNGLCGCCDDAGTCIVACFCPCIVYSQVKHRYEHLNSKGYPDPEHGGGCCNSDCMIHGLIAWCGFGWILQMAQRTSIRGRYNIKGGGCSDCCSAYCCTPCELTQESRELQLEEESFGGKH</sequence>